<evidence type="ECO:0000313" key="2">
    <source>
        <dbReference type="EMBL" id="TNN50787.1"/>
    </source>
</evidence>
<feature type="region of interest" description="Disordered" evidence="1">
    <location>
        <begin position="27"/>
        <end position="57"/>
    </location>
</feature>
<dbReference type="AlphaFoldDB" id="A0A4Z2GAZ9"/>
<sequence length="76" mass="8373">MRPPLGFVYRLRALLSQQDTSLIDVARLQPGPRPDVPVRDRAAHGEPSSATEVRRSFNRPAALEVSVTAEPVRPAE</sequence>
<evidence type="ECO:0000313" key="3">
    <source>
        <dbReference type="Proteomes" id="UP000314294"/>
    </source>
</evidence>
<keyword evidence="3" id="KW-1185">Reference proteome</keyword>
<comment type="caution">
    <text evidence="2">The sequence shown here is derived from an EMBL/GenBank/DDBJ whole genome shotgun (WGS) entry which is preliminary data.</text>
</comment>
<gene>
    <name evidence="2" type="ORF">EYF80_038999</name>
</gene>
<reference evidence="2 3" key="1">
    <citation type="submission" date="2019-03" db="EMBL/GenBank/DDBJ databases">
        <title>First draft genome of Liparis tanakae, snailfish: a comprehensive survey of snailfish specific genes.</title>
        <authorList>
            <person name="Kim W."/>
            <person name="Song I."/>
            <person name="Jeong J.-H."/>
            <person name="Kim D."/>
            <person name="Kim S."/>
            <person name="Ryu S."/>
            <person name="Song J.Y."/>
            <person name="Lee S.K."/>
        </authorList>
    </citation>
    <scope>NUCLEOTIDE SEQUENCE [LARGE SCALE GENOMIC DNA]</scope>
    <source>
        <tissue evidence="2">Muscle</tissue>
    </source>
</reference>
<dbReference type="EMBL" id="SRLO01000605">
    <property type="protein sequence ID" value="TNN50787.1"/>
    <property type="molecule type" value="Genomic_DNA"/>
</dbReference>
<proteinExistence type="predicted"/>
<protein>
    <submittedName>
        <fullName evidence="2">Uncharacterized protein</fullName>
    </submittedName>
</protein>
<organism evidence="2 3">
    <name type="scientific">Liparis tanakae</name>
    <name type="common">Tanaka's snailfish</name>
    <dbReference type="NCBI Taxonomy" id="230148"/>
    <lineage>
        <taxon>Eukaryota</taxon>
        <taxon>Metazoa</taxon>
        <taxon>Chordata</taxon>
        <taxon>Craniata</taxon>
        <taxon>Vertebrata</taxon>
        <taxon>Euteleostomi</taxon>
        <taxon>Actinopterygii</taxon>
        <taxon>Neopterygii</taxon>
        <taxon>Teleostei</taxon>
        <taxon>Neoteleostei</taxon>
        <taxon>Acanthomorphata</taxon>
        <taxon>Eupercaria</taxon>
        <taxon>Perciformes</taxon>
        <taxon>Cottioidei</taxon>
        <taxon>Cottales</taxon>
        <taxon>Liparidae</taxon>
        <taxon>Liparis</taxon>
    </lineage>
</organism>
<evidence type="ECO:0000256" key="1">
    <source>
        <dbReference type="SAM" id="MobiDB-lite"/>
    </source>
</evidence>
<accession>A0A4Z2GAZ9</accession>
<dbReference type="Proteomes" id="UP000314294">
    <property type="component" value="Unassembled WGS sequence"/>
</dbReference>
<name>A0A4Z2GAZ9_9TELE</name>